<dbReference type="Proteomes" id="UP000077349">
    <property type="component" value="Unassembled WGS sequence"/>
</dbReference>
<comment type="caution">
    <text evidence="9">The sequence shown here is derived from an EMBL/GenBank/DDBJ whole genome shotgun (WGS) entry which is preliminary data.</text>
</comment>
<evidence type="ECO:0000256" key="7">
    <source>
        <dbReference type="SAM" id="Phobius"/>
    </source>
</evidence>
<keyword evidence="2" id="KW-0813">Transport</keyword>
<feature type="transmembrane region" description="Helical" evidence="7">
    <location>
        <begin position="79"/>
        <end position="107"/>
    </location>
</feature>
<evidence type="ECO:0000256" key="3">
    <source>
        <dbReference type="ARBA" id="ARBA00022475"/>
    </source>
</evidence>
<evidence type="ECO:0000256" key="2">
    <source>
        <dbReference type="ARBA" id="ARBA00022448"/>
    </source>
</evidence>
<gene>
    <name evidence="9" type="ORF">Amal_03870</name>
</gene>
<dbReference type="GO" id="GO:0022857">
    <property type="term" value="F:transmembrane transporter activity"/>
    <property type="evidence" value="ECO:0007669"/>
    <property type="project" value="InterPro"/>
</dbReference>
<reference evidence="9 10" key="1">
    <citation type="submission" date="2016-03" db="EMBL/GenBank/DDBJ databases">
        <title>Draft genome sequence of Acetobacter malorum CECT 7742, a strain isolated from strawberry vinegar.</title>
        <authorList>
            <person name="Sainz F."/>
            <person name="Mas A."/>
            <person name="Torija M.J."/>
        </authorList>
    </citation>
    <scope>NUCLEOTIDE SEQUENCE [LARGE SCALE GENOMIC DNA]</scope>
    <source>
        <strain evidence="9 10">CECT 7742</strain>
    </source>
</reference>
<keyword evidence="3" id="KW-1003">Cell membrane</keyword>
<comment type="subcellular location">
    <subcellularLocation>
        <location evidence="1">Cell membrane</location>
        <topology evidence="1">Multi-pass membrane protein</topology>
    </subcellularLocation>
</comment>
<evidence type="ECO:0000256" key="4">
    <source>
        <dbReference type="ARBA" id="ARBA00022692"/>
    </source>
</evidence>
<evidence type="ECO:0000259" key="8">
    <source>
        <dbReference type="PROSITE" id="PS50850"/>
    </source>
</evidence>
<dbReference type="InterPro" id="IPR020846">
    <property type="entry name" value="MFS_dom"/>
</dbReference>
<keyword evidence="4 7" id="KW-0812">Transmembrane</keyword>
<evidence type="ECO:0000313" key="10">
    <source>
        <dbReference type="Proteomes" id="UP000077349"/>
    </source>
</evidence>
<dbReference type="AlphaFoldDB" id="A0A177G5A7"/>
<name>A0A177G5A7_9PROT</name>
<sequence>MFVSVAIFGIATIVFGFSRSIPVSIAALAVLGGADVISVMVRSALVQLGTPDEMRGRVSAVNMLFIGSSNQLGEFESGMLASAIGAVPAVVVGGIGTLVITALWMALFPGLRKLDRLDDIKPD</sequence>
<evidence type="ECO:0000313" key="9">
    <source>
        <dbReference type="EMBL" id="OAG74971.1"/>
    </source>
</evidence>
<dbReference type="SUPFAM" id="SSF103473">
    <property type="entry name" value="MFS general substrate transporter"/>
    <property type="match status" value="1"/>
</dbReference>
<protein>
    <submittedName>
        <fullName evidence="9">MFS general substrate transporter</fullName>
    </submittedName>
</protein>
<accession>A0A177G5A7</accession>
<dbReference type="PROSITE" id="PS50850">
    <property type="entry name" value="MFS"/>
    <property type="match status" value="1"/>
</dbReference>
<organism evidence="9 10">
    <name type="scientific">Acetobacter malorum</name>
    <dbReference type="NCBI Taxonomy" id="178901"/>
    <lineage>
        <taxon>Bacteria</taxon>
        <taxon>Pseudomonadati</taxon>
        <taxon>Pseudomonadota</taxon>
        <taxon>Alphaproteobacteria</taxon>
        <taxon>Acetobacterales</taxon>
        <taxon>Acetobacteraceae</taxon>
        <taxon>Acetobacter</taxon>
    </lineage>
</organism>
<dbReference type="Gene3D" id="1.20.1250.20">
    <property type="entry name" value="MFS general substrate transporter like domains"/>
    <property type="match status" value="1"/>
</dbReference>
<dbReference type="PATRIC" id="fig|178901.16.peg.4195"/>
<evidence type="ECO:0000256" key="6">
    <source>
        <dbReference type="ARBA" id="ARBA00023136"/>
    </source>
</evidence>
<keyword evidence="5 7" id="KW-1133">Transmembrane helix</keyword>
<evidence type="ECO:0000256" key="5">
    <source>
        <dbReference type="ARBA" id="ARBA00022989"/>
    </source>
</evidence>
<dbReference type="EMBL" id="LVHD01000189">
    <property type="protein sequence ID" value="OAG74971.1"/>
    <property type="molecule type" value="Genomic_DNA"/>
</dbReference>
<dbReference type="PANTHER" id="PTHR23513">
    <property type="entry name" value="INTEGRAL MEMBRANE EFFLUX PROTEIN-RELATED"/>
    <property type="match status" value="1"/>
</dbReference>
<dbReference type="PANTHER" id="PTHR23513:SF9">
    <property type="entry name" value="ENTEROBACTIN EXPORTER ENTS"/>
    <property type="match status" value="1"/>
</dbReference>
<proteinExistence type="predicted"/>
<evidence type="ECO:0000256" key="1">
    <source>
        <dbReference type="ARBA" id="ARBA00004651"/>
    </source>
</evidence>
<dbReference type="InterPro" id="IPR036259">
    <property type="entry name" value="MFS_trans_sf"/>
</dbReference>
<feature type="domain" description="Major facilitator superfamily (MFS) profile" evidence="8">
    <location>
        <begin position="1"/>
        <end position="123"/>
    </location>
</feature>
<dbReference type="GO" id="GO:0005886">
    <property type="term" value="C:plasma membrane"/>
    <property type="evidence" value="ECO:0007669"/>
    <property type="project" value="UniProtKB-SubCell"/>
</dbReference>
<keyword evidence="6 7" id="KW-0472">Membrane</keyword>